<accession>A0A510E159</accession>
<dbReference type="RefSeq" id="WP_054846723.1">
    <property type="nucleotide sequence ID" value="NZ_AP018929.1"/>
</dbReference>
<dbReference type="AlphaFoldDB" id="A0A510DTD6"/>
<name>A0A510DTD6_9CREN</name>
<reference evidence="4" key="1">
    <citation type="submission" date="2018-09" db="EMBL/GenBank/DDBJ databases">
        <title>Complete Genome Sequencing of Sulfolobus sp. JCM 16834.</title>
        <authorList>
            <person name="Kato S."/>
            <person name="Itoh T."/>
            <person name="Ohkuma M."/>
        </authorList>
    </citation>
    <scope>NUCLEOTIDE SEQUENCE [LARGE SCALE GENOMIC DNA]</scope>
    <source>
        <strain evidence="4">IC-007</strain>
    </source>
</reference>
<dbReference type="GeneID" id="41717138"/>
<evidence type="ECO:0008006" key="5">
    <source>
        <dbReference type="Google" id="ProtNLM"/>
    </source>
</evidence>
<dbReference type="PANTHER" id="PTHR30348">
    <property type="entry name" value="UNCHARACTERIZED PROTEIN YECE"/>
    <property type="match status" value="1"/>
</dbReference>
<dbReference type="OrthoDB" id="35747at2157"/>
<dbReference type="EMBL" id="AP018929">
    <property type="protein sequence ID" value="BBG23473.1"/>
    <property type="molecule type" value="Genomic_DNA"/>
</dbReference>
<dbReference type="InterPro" id="IPR002763">
    <property type="entry name" value="DUF72"/>
</dbReference>
<evidence type="ECO:0000313" key="3">
    <source>
        <dbReference type="Proteomes" id="UP000322983"/>
    </source>
</evidence>
<evidence type="ECO:0000313" key="2">
    <source>
        <dbReference type="EMBL" id="BBG26226.1"/>
    </source>
</evidence>
<dbReference type="Proteomes" id="UP000322983">
    <property type="component" value="Chromosome"/>
</dbReference>
<evidence type="ECO:0000313" key="4">
    <source>
        <dbReference type="Proteomes" id="UP000325030"/>
    </source>
</evidence>
<protein>
    <recommendedName>
        <fullName evidence="5">DUF72 domain-containing protein</fullName>
    </recommendedName>
</protein>
<dbReference type="Proteomes" id="UP000325030">
    <property type="component" value="Chromosome"/>
</dbReference>
<dbReference type="STRING" id="1294262.GCA_001316085_02814"/>
<keyword evidence="3" id="KW-1185">Reference proteome</keyword>
<dbReference type="KEGG" id="step:IC006_0757"/>
<evidence type="ECO:0000313" key="1">
    <source>
        <dbReference type="EMBL" id="BBG23473.1"/>
    </source>
</evidence>
<dbReference type="SUPFAM" id="SSF117396">
    <property type="entry name" value="TM1631-like"/>
    <property type="match status" value="1"/>
</dbReference>
<dbReference type="EMBL" id="AP018930">
    <property type="protein sequence ID" value="BBG26226.1"/>
    <property type="molecule type" value="Genomic_DNA"/>
</dbReference>
<dbReference type="InterPro" id="IPR036520">
    <property type="entry name" value="UPF0759_sf"/>
</dbReference>
<proteinExistence type="predicted"/>
<organism evidence="1 3">
    <name type="scientific">Sulfuracidifex tepidarius</name>
    <dbReference type="NCBI Taxonomy" id="1294262"/>
    <lineage>
        <taxon>Archaea</taxon>
        <taxon>Thermoproteota</taxon>
        <taxon>Thermoprotei</taxon>
        <taxon>Sulfolobales</taxon>
        <taxon>Sulfolobaceae</taxon>
        <taxon>Sulfuracidifex</taxon>
    </lineage>
</organism>
<reference evidence="1 3" key="2">
    <citation type="journal article" date="2020" name="Int. J. Syst. Evol. Microbiol.">
        <title>Sulfuracidifex tepidarius gen. nov., sp. nov. and transfer of Sulfolobus metallicus Huber and Stetter 1992 to the genus Sulfuracidifex as Sulfuracidifex metallicus comb. nov.</title>
        <authorList>
            <person name="Itoh T."/>
            <person name="Miura T."/>
            <person name="Sakai H.D."/>
            <person name="Kato S."/>
            <person name="Ohkuma M."/>
            <person name="Takashina T."/>
        </authorList>
    </citation>
    <scope>NUCLEOTIDE SEQUENCE [LARGE SCALE GENOMIC DNA]</scope>
    <source>
        <strain evidence="1 3">IC-006</strain>
        <strain evidence="2">IC-007</strain>
    </source>
</reference>
<sequence length="221" mass="26353">MEIHIGTSGWLYPWNPKKSLRWYVDSGFDAVEVNSTFYRFPSEGQVKKWKEYKLLWSVKVNRLITHVKRLTDLESWRKFREVVDPLNPDFYLFQMPPSFKFSEENLERVETFQDEVGEKMAIEFRDLEWYRRELSLHVTVVSVDSPMGVFLVKTSSTVYLRMHGRSKQWYAYSYNEEEMREDLTRIAGLSPQRAVVFFNNYNMFQNSLTMREIASDFSGNG</sequence>
<accession>A0A510DTD6</accession>
<dbReference type="Pfam" id="PF01904">
    <property type="entry name" value="DUF72"/>
    <property type="match status" value="1"/>
</dbReference>
<dbReference type="PANTHER" id="PTHR30348:SF4">
    <property type="entry name" value="DUF72 DOMAIN-CONTAINING PROTEIN"/>
    <property type="match status" value="1"/>
</dbReference>
<gene>
    <name evidence="1" type="ORF">IC006_0757</name>
    <name evidence="2" type="ORF">IC007_0731</name>
</gene>
<dbReference type="Gene3D" id="3.20.20.410">
    <property type="entry name" value="Protein of unknown function UPF0759"/>
    <property type="match status" value="1"/>
</dbReference>